<dbReference type="Gene3D" id="3.30.460.10">
    <property type="entry name" value="Beta Polymerase, domain 2"/>
    <property type="match status" value="1"/>
</dbReference>
<gene>
    <name evidence="2" type="ORF">A2319_03745</name>
</gene>
<dbReference type="Proteomes" id="UP000176420">
    <property type="component" value="Unassembled WGS sequence"/>
</dbReference>
<dbReference type="InterPro" id="IPR043519">
    <property type="entry name" value="NT_sf"/>
</dbReference>
<evidence type="ECO:0000313" key="3">
    <source>
        <dbReference type="Proteomes" id="UP000176420"/>
    </source>
</evidence>
<evidence type="ECO:0000313" key="2">
    <source>
        <dbReference type="EMBL" id="OGY88274.1"/>
    </source>
</evidence>
<evidence type="ECO:0000259" key="1">
    <source>
        <dbReference type="Pfam" id="PF18765"/>
    </source>
</evidence>
<dbReference type="EMBL" id="MHKI01000003">
    <property type="protein sequence ID" value="OGY88274.1"/>
    <property type="molecule type" value="Genomic_DNA"/>
</dbReference>
<accession>A0A1G2BGH9</accession>
<protein>
    <recommendedName>
        <fullName evidence="1">Polymerase beta nucleotidyltransferase domain-containing protein</fullName>
    </recommendedName>
</protein>
<dbReference type="AlphaFoldDB" id="A0A1G2BGH9"/>
<feature type="domain" description="Polymerase beta nucleotidyltransferase" evidence="1">
    <location>
        <begin position="11"/>
        <end position="93"/>
    </location>
</feature>
<name>A0A1G2BGH9_9BACT</name>
<dbReference type="Pfam" id="PF18765">
    <property type="entry name" value="Polbeta"/>
    <property type="match status" value="1"/>
</dbReference>
<dbReference type="SUPFAM" id="SSF81301">
    <property type="entry name" value="Nucleotidyltransferase"/>
    <property type="match status" value="1"/>
</dbReference>
<comment type="caution">
    <text evidence="2">The sequence shown here is derived from an EMBL/GenBank/DDBJ whole genome shotgun (WGS) entry which is preliminary data.</text>
</comment>
<dbReference type="InterPro" id="IPR041633">
    <property type="entry name" value="Polbeta"/>
</dbReference>
<organism evidence="2 3">
    <name type="scientific">Candidatus Kerfeldbacteria bacterium RIFOXYB2_FULL_38_14</name>
    <dbReference type="NCBI Taxonomy" id="1798547"/>
    <lineage>
        <taxon>Bacteria</taxon>
        <taxon>Candidatus Kerfeldiibacteriota</taxon>
    </lineage>
</organism>
<reference evidence="2 3" key="1">
    <citation type="journal article" date="2016" name="Nat. Commun.">
        <title>Thousands of microbial genomes shed light on interconnected biogeochemical processes in an aquifer system.</title>
        <authorList>
            <person name="Anantharaman K."/>
            <person name="Brown C.T."/>
            <person name="Hug L.A."/>
            <person name="Sharon I."/>
            <person name="Castelle C.J."/>
            <person name="Probst A.J."/>
            <person name="Thomas B.C."/>
            <person name="Singh A."/>
            <person name="Wilkins M.J."/>
            <person name="Karaoz U."/>
            <person name="Brodie E.L."/>
            <person name="Williams K.H."/>
            <person name="Hubbard S.S."/>
            <person name="Banfield J.F."/>
        </authorList>
    </citation>
    <scope>NUCLEOTIDE SEQUENCE [LARGE SCALE GENOMIC DNA]</scope>
</reference>
<dbReference type="CDD" id="cd05403">
    <property type="entry name" value="NT_KNTase_like"/>
    <property type="match status" value="1"/>
</dbReference>
<proteinExistence type="predicted"/>
<sequence>MEVNKIITDAAKIIKKNARPQSVVLFGSWTNNTALPTSDIDIGILDKQKIPFSVMIKIKQEIENIPTLRSIDIVDLNAVDDRFKKYALIHAKKI</sequence>